<dbReference type="AlphaFoldDB" id="A0A1Z4V2X0"/>
<dbReference type="Proteomes" id="UP000218702">
    <property type="component" value="Chromosome"/>
</dbReference>
<sequence>MGNLQKRLVEHLISLSPKDKREIANRIVQVLGGDPAPQVTRLPRRRGPGDGGLDGRIPILIQERIIKQKLKRMSDGFEIPVDTIKEEFKWVETNAGFNIKIEKNDFDRDTLNAFVENLRRENIFAGVIVTAVKLCPDADAEFNRHNSNDMDLCHLLLENLLSGDISCPNICFVAGDISENLRKNLREFLTSQN</sequence>
<dbReference type="EMBL" id="AP018316">
    <property type="protein sequence ID" value="BAZ85635.1"/>
    <property type="molecule type" value="Genomic_DNA"/>
</dbReference>
<dbReference type="RefSeq" id="WP_096666568.1">
    <property type="nucleotide sequence ID" value="NZ_AP018316.1"/>
</dbReference>
<dbReference type="KEGG" id="dcm:NIES806_18390"/>
<accession>A0A1Z4V2X0</accession>
<protein>
    <submittedName>
        <fullName evidence="1">Uncharacterized protein</fullName>
    </submittedName>
</protein>
<gene>
    <name evidence="1" type="ORF">NIES806_18390</name>
</gene>
<evidence type="ECO:0000313" key="2">
    <source>
        <dbReference type="Proteomes" id="UP000218702"/>
    </source>
</evidence>
<organism evidence="1 2">
    <name type="scientific">Dolichospermum compactum NIES-806</name>
    <dbReference type="NCBI Taxonomy" id="1973481"/>
    <lineage>
        <taxon>Bacteria</taxon>
        <taxon>Bacillati</taxon>
        <taxon>Cyanobacteriota</taxon>
        <taxon>Cyanophyceae</taxon>
        <taxon>Nostocales</taxon>
        <taxon>Aphanizomenonaceae</taxon>
        <taxon>Dolichospermum</taxon>
        <taxon>Dolichospermum compactum</taxon>
    </lineage>
</organism>
<proteinExistence type="predicted"/>
<reference evidence="1 2" key="1">
    <citation type="submission" date="2017-06" db="EMBL/GenBank/DDBJ databases">
        <title>Genome sequencing of cyanobaciteial culture collection at National Institute for Environmental Studies (NIES).</title>
        <authorList>
            <person name="Hirose Y."/>
            <person name="Shimura Y."/>
            <person name="Fujisawa T."/>
            <person name="Nakamura Y."/>
            <person name="Kawachi M."/>
        </authorList>
    </citation>
    <scope>NUCLEOTIDE SEQUENCE [LARGE SCALE GENOMIC DNA]</scope>
    <source>
        <strain evidence="1 2">NIES-806</strain>
    </source>
</reference>
<name>A0A1Z4V2X0_9CYAN</name>
<keyword evidence="2" id="KW-1185">Reference proteome</keyword>
<dbReference type="OrthoDB" id="454310at2"/>
<evidence type="ECO:0000313" key="1">
    <source>
        <dbReference type="EMBL" id="BAZ85635.1"/>
    </source>
</evidence>